<dbReference type="InterPro" id="IPR017871">
    <property type="entry name" value="ABC_transporter-like_CS"/>
</dbReference>
<dbReference type="PANTHER" id="PTHR43394:SF1">
    <property type="entry name" value="ATP-BINDING CASSETTE SUB-FAMILY B MEMBER 10, MITOCHONDRIAL"/>
    <property type="match status" value="1"/>
</dbReference>
<dbReference type="InterPro" id="IPR003439">
    <property type="entry name" value="ABC_transporter-like_ATP-bd"/>
</dbReference>
<feature type="domain" description="ABC transporter" evidence="10">
    <location>
        <begin position="339"/>
        <end position="572"/>
    </location>
</feature>
<feature type="domain" description="ABC transmembrane type-1" evidence="11">
    <location>
        <begin position="39"/>
        <end position="306"/>
    </location>
</feature>
<evidence type="ECO:0000256" key="4">
    <source>
        <dbReference type="ARBA" id="ARBA00022692"/>
    </source>
</evidence>
<dbReference type="GO" id="GO:0005886">
    <property type="term" value="C:plasma membrane"/>
    <property type="evidence" value="ECO:0007669"/>
    <property type="project" value="UniProtKB-SubCell"/>
</dbReference>
<dbReference type="Proteomes" id="UP000240880">
    <property type="component" value="Unassembled WGS sequence"/>
</dbReference>
<evidence type="ECO:0000259" key="11">
    <source>
        <dbReference type="PROSITE" id="PS50929"/>
    </source>
</evidence>
<evidence type="ECO:0008006" key="14">
    <source>
        <dbReference type="Google" id="ProtNLM"/>
    </source>
</evidence>
<feature type="transmembrane region" description="Helical" evidence="9">
    <location>
        <begin position="63"/>
        <end position="83"/>
    </location>
</feature>
<dbReference type="Pfam" id="PF00664">
    <property type="entry name" value="ABC_membrane"/>
    <property type="match status" value="1"/>
</dbReference>
<evidence type="ECO:0000259" key="10">
    <source>
        <dbReference type="PROSITE" id="PS50893"/>
    </source>
</evidence>
<comment type="caution">
    <text evidence="12">The sequence shown here is derived from an EMBL/GenBank/DDBJ whole genome shotgun (WGS) entry which is preliminary data.</text>
</comment>
<dbReference type="AlphaFoldDB" id="A0A2R6A916"/>
<evidence type="ECO:0000256" key="6">
    <source>
        <dbReference type="ARBA" id="ARBA00022840"/>
    </source>
</evidence>
<evidence type="ECO:0000256" key="5">
    <source>
        <dbReference type="ARBA" id="ARBA00022741"/>
    </source>
</evidence>
<organism evidence="12 13">
    <name type="scientific">Candidatus Marsarchaeota G1 archaeon OSP_D</name>
    <dbReference type="NCBI Taxonomy" id="1978155"/>
    <lineage>
        <taxon>Archaea</taxon>
        <taxon>Candidatus Marsarchaeota</taxon>
        <taxon>Candidatus Marsarchaeota group 1</taxon>
    </lineage>
</organism>
<protein>
    <recommendedName>
        <fullName evidence="14">ABC transporter ATP-binding protein</fullName>
    </recommendedName>
</protein>
<keyword evidence="6" id="KW-0067">ATP-binding</keyword>
<dbReference type="PROSITE" id="PS50893">
    <property type="entry name" value="ABC_TRANSPORTER_2"/>
    <property type="match status" value="1"/>
</dbReference>
<dbReference type="PROSITE" id="PS50929">
    <property type="entry name" value="ABC_TM1F"/>
    <property type="match status" value="1"/>
</dbReference>
<evidence type="ECO:0000256" key="3">
    <source>
        <dbReference type="ARBA" id="ARBA00022475"/>
    </source>
</evidence>
<dbReference type="InterPro" id="IPR036640">
    <property type="entry name" value="ABC1_TM_sf"/>
</dbReference>
<proteinExistence type="predicted"/>
<dbReference type="Pfam" id="PF00005">
    <property type="entry name" value="ABC_tran"/>
    <property type="match status" value="1"/>
</dbReference>
<keyword evidence="4 9" id="KW-0812">Transmembrane</keyword>
<name>A0A2R6A916_9ARCH</name>
<dbReference type="GO" id="GO:0015421">
    <property type="term" value="F:ABC-type oligopeptide transporter activity"/>
    <property type="evidence" value="ECO:0007669"/>
    <property type="project" value="TreeGrafter"/>
</dbReference>
<dbReference type="PANTHER" id="PTHR43394">
    <property type="entry name" value="ATP-DEPENDENT PERMEASE MDL1, MITOCHONDRIAL"/>
    <property type="match status" value="1"/>
</dbReference>
<evidence type="ECO:0000313" key="12">
    <source>
        <dbReference type="EMBL" id="PSN82817.1"/>
    </source>
</evidence>
<sequence length="578" mass="64182">MVLAHVFELGELATLLNHLKRHWLVIVTISVSALSASELRVYVPVLIGRAVESVLTKGASSVFYYAFLIVLVSGVAGALQFVTTYGGQWLAQKVVYQIRKELFDSILSKSVSFHDSSSTGDLIARSTMDIEAIRRLIGFGAPQFMSTTFLIIASGFAFFGLGRIYGLVYLLTLPILLCLTFLLAKKQERFWGAIREKYGKMSKILQENIAGQKLIRSYAIEEDQVSLFEESTRDYVEDYKGVSFVRGVYTPLLTLTVSVAVALLLMLSGELIRVSEVGALVAAVNLYGTLLSPVRFYGQFVLFLENGRAGLKRVYEIERVPDEKIEESGLEASSIKGEIEFQDVWLEKSGKYVLRGINLKIRAGEVVALVGESGSGKTTLIDLIPRFYEPTHGRVLLDCVDIKRYNLRSLRRNVGVVSQDVFLFSGTLRDNICFGVENVSEEQLKNAVELAQLSEFVDSLPDGFDTLIGERGITLSGGQRQRVAIARTLLVNPKIIILDESTSSLDAQTERKLQEAIRNVISGRTTIIISHRLSTLRLAQRVVVLKNGEIVEQGSLNELLTKGRELRRVLQLEALSKV</sequence>
<keyword evidence="5" id="KW-0547">Nucleotide-binding</keyword>
<evidence type="ECO:0000256" key="9">
    <source>
        <dbReference type="SAM" id="Phobius"/>
    </source>
</evidence>
<feature type="transmembrane region" description="Helical" evidence="9">
    <location>
        <begin position="136"/>
        <end position="158"/>
    </location>
</feature>
<evidence type="ECO:0000313" key="13">
    <source>
        <dbReference type="Proteomes" id="UP000240880"/>
    </source>
</evidence>
<accession>A0A2R6A916</accession>
<keyword evidence="8 9" id="KW-0472">Membrane</keyword>
<dbReference type="Gene3D" id="1.20.1560.10">
    <property type="entry name" value="ABC transporter type 1, transmembrane domain"/>
    <property type="match status" value="1"/>
</dbReference>
<comment type="subcellular location">
    <subcellularLocation>
        <location evidence="1">Cell membrane</location>
        <topology evidence="1">Multi-pass membrane protein</topology>
    </subcellularLocation>
</comment>
<feature type="transmembrane region" description="Helical" evidence="9">
    <location>
        <begin position="164"/>
        <end position="184"/>
    </location>
</feature>
<dbReference type="SUPFAM" id="SSF52540">
    <property type="entry name" value="P-loop containing nucleoside triphosphate hydrolases"/>
    <property type="match status" value="1"/>
</dbReference>
<dbReference type="InterPro" id="IPR011527">
    <property type="entry name" value="ABC1_TM_dom"/>
</dbReference>
<evidence type="ECO:0000256" key="8">
    <source>
        <dbReference type="ARBA" id="ARBA00023136"/>
    </source>
</evidence>
<dbReference type="SMART" id="SM00382">
    <property type="entry name" value="AAA"/>
    <property type="match status" value="1"/>
</dbReference>
<gene>
    <name evidence="12" type="ORF">B9Q01_06870</name>
</gene>
<dbReference type="FunFam" id="3.40.50.300:FF:000221">
    <property type="entry name" value="Multidrug ABC transporter ATP-binding protein"/>
    <property type="match status" value="1"/>
</dbReference>
<keyword evidence="7 9" id="KW-1133">Transmembrane helix</keyword>
<reference evidence="12 13" key="1">
    <citation type="submission" date="2017-04" db="EMBL/GenBank/DDBJ databases">
        <title>Novel microbial lineages endemic to geothermal iron-oxide mats fill important gaps in the evolutionary history of Archaea.</title>
        <authorList>
            <person name="Jay Z.J."/>
            <person name="Beam J.P."/>
            <person name="Dlakic M."/>
            <person name="Rusch D.B."/>
            <person name="Kozubal M.A."/>
            <person name="Inskeep W.P."/>
        </authorList>
    </citation>
    <scope>NUCLEOTIDE SEQUENCE [LARGE SCALE GENOMIC DNA]</scope>
    <source>
        <strain evidence="12">OSP_D</strain>
    </source>
</reference>
<dbReference type="SUPFAM" id="SSF90123">
    <property type="entry name" value="ABC transporter transmembrane region"/>
    <property type="match status" value="1"/>
</dbReference>
<dbReference type="InterPro" id="IPR027417">
    <property type="entry name" value="P-loop_NTPase"/>
</dbReference>
<feature type="transmembrane region" description="Helical" evidence="9">
    <location>
        <begin position="248"/>
        <end position="267"/>
    </location>
</feature>
<dbReference type="GO" id="GO:0005524">
    <property type="term" value="F:ATP binding"/>
    <property type="evidence" value="ECO:0007669"/>
    <property type="project" value="UniProtKB-KW"/>
</dbReference>
<evidence type="ECO:0000256" key="2">
    <source>
        <dbReference type="ARBA" id="ARBA00022448"/>
    </source>
</evidence>
<dbReference type="EMBL" id="NEXC01000050">
    <property type="protein sequence ID" value="PSN82817.1"/>
    <property type="molecule type" value="Genomic_DNA"/>
</dbReference>
<evidence type="ECO:0000256" key="7">
    <source>
        <dbReference type="ARBA" id="ARBA00022989"/>
    </source>
</evidence>
<dbReference type="PROSITE" id="PS00211">
    <property type="entry name" value="ABC_TRANSPORTER_1"/>
    <property type="match status" value="1"/>
</dbReference>
<dbReference type="GO" id="GO:0016887">
    <property type="term" value="F:ATP hydrolysis activity"/>
    <property type="evidence" value="ECO:0007669"/>
    <property type="project" value="InterPro"/>
</dbReference>
<dbReference type="InterPro" id="IPR039421">
    <property type="entry name" value="Type_1_exporter"/>
</dbReference>
<keyword evidence="3" id="KW-1003">Cell membrane</keyword>
<keyword evidence="2" id="KW-0813">Transport</keyword>
<evidence type="ECO:0000256" key="1">
    <source>
        <dbReference type="ARBA" id="ARBA00004651"/>
    </source>
</evidence>
<dbReference type="InterPro" id="IPR003593">
    <property type="entry name" value="AAA+_ATPase"/>
</dbReference>
<dbReference type="Gene3D" id="3.40.50.300">
    <property type="entry name" value="P-loop containing nucleotide triphosphate hydrolases"/>
    <property type="match status" value="1"/>
</dbReference>